<dbReference type="CDD" id="cd05239">
    <property type="entry name" value="GDP_FS_SDR_e"/>
    <property type="match status" value="1"/>
</dbReference>
<protein>
    <recommendedName>
        <fullName evidence="5">NAD-dependent epimerase/dehydratase domain-containing protein</fullName>
    </recommendedName>
</protein>
<name>A0A6C0F3F6_9ZZZZ</name>
<keyword evidence="3" id="KW-0560">Oxidoreductase</keyword>
<evidence type="ECO:0000256" key="4">
    <source>
        <dbReference type="ARBA" id="ARBA00023235"/>
    </source>
</evidence>
<keyword evidence="2" id="KW-0521">NADP</keyword>
<dbReference type="GO" id="GO:0016853">
    <property type="term" value="F:isomerase activity"/>
    <property type="evidence" value="ECO:0007669"/>
    <property type="project" value="UniProtKB-KW"/>
</dbReference>
<evidence type="ECO:0000259" key="5">
    <source>
        <dbReference type="Pfam" id="PF01370"/>
    </source>
</evidence>
<evidence type="ECO:0000256" key="2">
    <source>
        <dbReference type="ARBA" id="ARBA00022857"/>
    </source>
</evidence>
<dbReference type="Pfam" id="PF01370">
    <property type="entry name" value="Epimerase"/>
    <property type="match status" value="1"/>
</dbReference>
<evidence type="ECO:0000256" key="1">
    <source>
        <dbReference type="ARBA" id="ARBA00005959"/>
    </source>
</evidence>
<dbReference type="GO" id="GO:0050577">
    <property type="term" value="F:GDP-L-fucose synthase activity"/>
    <property type="evidence" value="ECO:0007669"/>
    <property type="project" value="TreeGrafter"/>
</dbReference>
<reference evidence="6" key="1">
    <citation type="journal article" date="2020" name="Nature">
        <title>Giant virus diversity and host interactions through global metagenomics.</title>
        <authorList>
            <person name="Schulz F."/>
            <person name="Roux S."/>
            <person name="Paez-Espino D."/>
            <person name="Jungbluth S."/>
            <person name="Walsh D.A."/>
            <person name="Denef V.J."/>
            <person name="McMahon K.D."/>
            <person name="Konstantinidis K.T."/>
            <person name="Eloe-Fadrosh E.A."/>
            <person name="Kyrpides N.C."/>
            <person name="Woyke T."/>
        </authorList>
    </citation>
    <scope>NUCLEOTIDE SEQUENCE</scope>
    <source>
        <strain evidence="6">GVMAG-M-3300009180-1</strain>
    </source>
</reference>
<comment type="similarity">
    <text evidence="1">Belongs to the NAD(P)-dependent epimerase/dehydratase family. Fucose synthase subfamily.</text>
</comment>
<dbReference type="AlphaFoldDB" id="A0A6C0F3F6"/>
<organism evidence="6">
    <name type="scientific">viral metagenome</name>
    <dbReference type="NCBI Taxonomy" id="1070528"/>
    <lineage>
        <taxon>unclassified sequences</taxon>
        <taxon>metagenomes</taxon>
        <taxon>organismal metagenomes</taxon>
    </lineage>
</organism>
<evidence type="ECO:0000256" key="3">
    <source>
        <dbReference type="ARBA" id="ARBA00023002"/>
    </source>
</evidence>
<dbReference type="PANTHER" id="PTHR43238">
    <property type="entry name" value="GDP-L-FUCOSE SYNTHASE"/>
    <property type="match status" value="1"/>
</dbReference>
<sequence length="315" mass="36156">MSKNRIIITGGSGLVGNAIRRIAPQYKFHGFELIFVSSSDYDLTSMTDTQNMFKHHSPTHVIHLAACVGGLFKNMNNKVKMLEDNLQINFNVVKCCHDFKVTKLIACLSTCIFPDKTKYPINETMLHDGPPHSSNDAYAYAKRMLHIQCKAYRDNYGDNFVCVIPTNVYGLNDNFNLVDGHVIPSLIHKCYLAKQKGEHFVVKGTGTPLRQFIYSDDLADLILWTLFHYDDEILILSVPEKDEVSIAEVSRIIADCFDYNDYILFDETYSDGQYKKTADNRRLVDKIGTYKFTDIKHGILTTVRWFNQNYDYARK</sequence>
<dbReference type="EMBL" id="MN739013">
    <property type="protein sequence ID" value="QHT35163.1"/>
    <property type="molecule type" value="Genomic_DNA"/>
</dbReference>
<dbReference type="Gene3D" id="3.40.50.720">
    <property type="entry name" value="NAD(P)-binding Rossmann-like Domain"/>
    <property type="match status" value="1"/>
</dbReference>
<dbReference type="InterPro" id="IPR001509">
    <property type="entry name" value="Epimerase_deHydtase"/>
</dbReference>
<keyword evidence="4" id="KW-0413">Isomerase</keyword>
<dbReference type="Gene3D" id="3.90.25.10">
    <property type="entry name" value="UDP-galactose 4-epimerase, domain 1"/>
    <property type="match status" value="1"/>
</dbReference>
<evidence type="ECO:0000313" key="6">
    <source>
        <dbReference type="EMBL" id="QHT35163.1"/>
    </source>
</evidence>
<dbReference type="HAMAP" id="MF_00956">
    <property type="entry name" value="GDP_fucose_synth"/>
    <property type="match status" value="1"/>
</dbReference>
<accession>A0A6C0F3F6</accession>
<feature type="domain" description="NAD-dependent epimerase/dehydratase" evidence="5">
    <location>
        <begin position="6"/>
        <end position="231"/>
    </location>
</feature>
<dbReference type="InterPro" id="IPR028614">
    <property type="entry name" value="GDP_fucose/colitose_synth"/>
</dbReference>
<proteinExistence type="inferred from homology"/>
<dbReference type="PANTHER" id="PTHR43238:SF1">
    <property type="entry name" value="GDP-L-FUCOSE SYNTHASE"/>
    <property type="match status" value="1"/>
</dbReference>
<dbReference type="SUPFAM" id="SSF51735">
    <property type="entry name" value="NAD(P)-binding Rossmann-fold domains"/>
    <property type="match status" value="1"/>
</dbReference>
<dbReference type="InterPro" id="IPR036291">
    <property type="entry name" value="NAD(P)-bd_dom_sf"/>
</dbReference>